<protein>
    <submittedName>
        <fullName evidence="1">Uncharacterized protein</fullName>
    </submittedName>
</protein>
<dbReference type="RefSeq" id="WP_266346618.1">
    <property type="nucleotide sequence ID" value="NZ_JAPKNG010000001.1"/>
</dbReference>
<accession>A0ABU0H2D7</accession>
<evidence type="ECO:0000313" key="1">
    <source>
        <dbReference type="EMBL" id="MDQ0435644.1"/>
    </source>
</evidence>
<keyword evidence="2" id="KW-1185">Reference proteome</keyword>
<name>A0ABU0H2D7_9HYPH</name>
<dbReference type="EMBL" id="JAUSVO010000001">
    <property type="protein sequence ID" value="MDQ0435644.1"/>
    <property type="molecule type" value="Genomic_DNA"/>
</dbReference>
<dbReference type="Proteomes" id="UP001241603">
    <property type="component" value="Unassembled WGS sequence"/>
</dbReference>
<gene>
    <name evidence="1" type="ORF">QO014_000014</name>
</gene>
<evidence type="ECO:0000313" key="2">
    <source>
        <dbReference type="Proteomes" id="UP001241603"/>
    </source>
</evidence>
<dbReference type="SUPFAM" id="SSF51126">
    <property type="entry name" value="Pectin lyase-like"/>
    <property type="match status" value="1"/>
</dbReference>
<sequence length="452" mass="47054">METAAIKIAGDGQAVRRITPPDGFPFPFSTYPLAITRRGGRFATDFDPESRAGAALAGPAYYVDIATGNDANAGTSAGAPLRSIHKATQLGNAGGVPFQVRVKSGTYPRANNFTNNGTMVIPTQPVAYLAEGGRVTSWSGNDLVWPATPDPTYPNCYVAARGNVTFVLDLLANTADGDRDELRKVADPAACHATAGSWVVVGSSLYVHRADGLAPTNANTRVLLVVDSFALDGTAKSVYLRGFDFEGGSNGGVFVHDAATRDLIFVDCSAKYAGGPSNPFDGFRILDTTGLVAFIRCTAAAAAKDGFNLHWSLGGTPALFHLSVDCIGRNNGRYSGASNNGLTGHDGLVGIDIGGLYFGNFGPNVVSIGASRLWCVGTRARDSHSDVSLGGIGPSCDFNTQDTTIFWLESTASSGSTLTLVADGQSTIRTRHHASGPGQGYQVGVSASILSF</sequence>
<reference evidence="1 2" key="1">
    <citation type="submission" date="2023-07" db="EMBL/GenBank/DDBJ databases">
        <title>Genomic Encyclopedia of Type Strains, Phase IV (KMG-IV): sequencing the most valuable type-strain genomes for metagenomic binning, comparative biology and taxonomic classification.</title>
        <authorList>
            <person name="Goeker M."/>
        </authorList>
    </citation>
    <scope>NUCLEOTIDE SEQUENCE [LARGE SCALE GENOMIC DNA]</scope>
    <source>
        <strain evidence="1 2">B6-8</strain>
    </source>
</reference>
<dbReference type="Gene3D" id="2.160.20.10">
    <property type="entry name" value="Single-stranded right-handed beta-helix, Pectin lyase-like"/>
    <property type="match status" value="1"/>
</dbReference>
<dbReference type="InterPro" id="IPR012334">
    <property type="entry name" value="Pectin_lyas_fold"/>
</dbReference>
<dbReference type="InterPro" id="IPR011050">
    <property type="entry name" value="Pectin_lyase_fold/virulence"/>
</dbReference>
<comment type="caution">
    <text evidence="1">The sequence shown here is derived from an EMBL/GenBank/DDBJ whole genome shotgun (WGS) entry which is preliminary data.</text>
</comment>
<proteinExistence type="predicted"/>
<organism evidence="1 2">
    <name type="scientific">Kaistia dalseonensis</name>
    <dbReference type="NCBI Taxonomy" id="410840"/>
    <lineage>
        <taxon>Bacteria</taxon>
        <taxon>Pseudomonadati</taxon>
        <taxon>Pseudomonadota</taxon>
        <taxon>Alphaproteobacteria</taxon>
        <taxon>Hyphomicrobiales</taxon>
        <taxon>Kaistiaceae</taxon>
        <taxon>Kaistia</taxon>
    </lineage>
</organism>